<protein>
    <submittedName>
        <fullName evidence="2">Aldo/keto reductase</fullName>
    </submittedName>
</protein>
<organism evidence="2 3">
    <name type="scientific">Niabella ginsengisoli</name>
    <dbReference type="NCBI Taxonomy" id="522298"/>
    <lineage>
        <taxon>Bacteria</taxon>
        <taxon>Pseudomonadati</taxon>
        <taxon>Bacteroidota</taxon>
        <taxon>Chitinophagia</taxon>
        <taxon>Chitinophagales</taxon>
        <taxon>Chitinophagaceae</taxon>
        <taxon>Niabella</taxon>
    </lineage>
</organism>
<dbReference type="InterPro" id="IPR036812">
    <property type="entry name" value="NAD(P)_OxRdtase_dom_sf"/>
</dbReference>
<dbReference type="SUPFAM" id="SSF51430">
    <property type="entry name" value="NAD(P)-linked oxidoreductase"/>
    <property type="match status" value="1"/>
</dbReference>
<reference evidence="2 3" key="1">
    <citation type="submission" date="2022-02" db="EMBL/GenBank/DDBJ databases">
        <authorList>
            <person name="Min J."/>
        </authorList>
    </citation>
    <scope>NUCLEOTIDE SEQUENCE [LARGE SCALE GENOMIC DNA]</scope>
    <source>
        <strain evidence="2 3">GR10-1</strain>
    </source>
</reference>
<sequence>MGIGEAKIGLGLAALGRPEYINIGKTRASDKTEIAFKENAFKVLDAAYKAGVRYFDTAPSYGKGEQFLYEWSVNKADKDIVLGTKWGYTYIANWEIGFSGNHEIKEHSISKLSEQWRFSKKLLPLLKIYQIHSATLESGVLENDEVLNYLAELKEQFNLKIGITTSGFNQSDIIKKAVSIKIDAKPLFDSFQITYNILENSTHQILKQLIADHKTVIVKEALANGRIFPNKEYVHYQNLYKDLTVLAGKYKVGTDAIALRFCMDYLHPETVLSGASSVHQLQENLKANRFKLSEEELNTLKIHSVSSVDYWNERSQLEWH</sequence>
<dbReference type="RefSeq" id="WP_240830581.1">
    <property type="nucleotide sequence ID" value="NZ_JAKWBL010000002.1"/>
</dbReference>
<evidence type="ECO:0000313" key="3">
    <source>
        <dbReference type="Proteomes" id="UP001202248"/>
    </source>
</evidence>
<evidence type="ECO:0000313" key="2">
    <source>
        <dbReference type="EMBL" id="MCH5598915.1"/>
    </source>
</evidence>
<dbReference type="PANTHER" id="PTHR43312:SF1">
    <property type="entry name" value="NADP-DEPENDENT OXIDOREDUCTASE DOMAIN-CONTAINING PROTEIN"/>
    <property type="match status" value="1"/>
</dbReference>
<name>A0ABS9SKS9_9BACT</name>
<feature type="domain" description="NADP-dependent oxidoreductase" evidence="1">
    <location>
        <begin position="24"/>
        <end position="303"/>
    </location>
</feature>
<dbReference type="InterPro" id="IPR053135">
    <property type="entry name" value="AKR2_Oxidoreductase"/>
</dbReference>
<dbReference type="Proteomes" id="UP001202248">
    <property type="component" value="Unassembled WGS sequence"/>
</dbReference>
<dbReference type="PANTHER" id="PTHR43312">
    <property type="entry name" value="D-THREO-ALDOSE 1-DEHYDROGENASE"/>
    <property type="match status" value="1"/>
</dbReference>
<keyword evidence="3" id="KW-1185">Reference proteome</keyword>
<evidence type="ECO:0000259" key="1">
    <source>
        <dbReference type="Pfam" id="PF00248"/>
    </source>
</evidence>
<proteinExistence type="predicted"/>
<dbReference type="InterPro" id="IPR023210">
    <property type="entry name" value="NADP_OxRdtase_dom"/>
</dbReference>
<gene>
    <name evidence="2" type="ORF">MKP09_13860</name>
</gene>
<dbReference type="Gene3D" id="3.20.20.100">
    <property type="entry name" value="NADP-dependent oxidoreductase domain"/>
    <property type="match status" value="1"/>
</dbReference>
<dbReference type="Pfam" id="PF00248">
    <property type="entry name" value="Aldo_ket_red"/>
    <property type="match status" value="1"/>
</dbReference>
<accession>A0ABS9SKS9</accession>
<comment type="caution">
    <text evidence="2">The sequence shown here is derived from an EMBL/GenBank/DDBJ whole genome shotgun (WGS) entry which is preliminary data.</text>
</comment>
<dbReference type="EMBL" id="JAKWBL010000002">
    <property type="protein sequence ID" value="MCH5598915.1"/>
    <property type="molecule type" value="Genomic_DNA"/>
</dbReference>